<name>A0A8S9UP05_PHYIN</name>
<evidence type="ECO:0000313" key="1">
    <source>
        <dbReference type="EMBL" id="KAF4141257.1"/>
    </source>
</evidence>
<dbReference type="Proteomes" id="UP000704712">
    <property type="component" value="Unassembled WGS sequence"/>
</dbReference>
<accession>A0A8S9UP05</accession>
<sequence>MSTAQCPNDSIAFLVITYQSEVASRLVLSMLSLSSCLHHLCSDGSDLHRRVDVVCLKLRLRRHSSLLQHVRCRLRCLRCTAIITHHGLHGNRCTTHHVGDQILHGRLHVRVCHDRLGRWIQNLRFVHADCSVFHRTHCIYDLFYHGDGLHHLCSDGSDLHRHSLHDGFGRVRHP</sequence>
<dbReference type="EMBL" id="JAACNO010001361">
    <property type="protein sequence ID" value="KAF4141257.1"/>
    <property type="molecule type" value="Genomic_DNA"/>
</dbReference>
<gene>
    <name evidence="1" type="ORF">GN958_ATG09558</name>
</gene>
<proteinExistence type="predicted"/>
<reference evidence="1" key="1">
    <citation type="submission" date="2020-03" db="EMBL/GenBank/DDBJ databases">
        <title>Hybrid Assembly of Korean Phytophthora infestans isolates.</title>
        <authorList>
            <person name="Prokchorchik M."/>
            <person name="Lee Y."/>
            <person name="Seo J."/>
            <person name="Cho J.-H."/>
            <person name="Park Y.-E."/>
            <person name="Jang D.-C."/>
            <person name="Im J.-S."/>
            <person name="Choi J.-G."/>
            <person name="Park H.-J."/>
            <person name="Lee G.-B."/>
            <person name="Lee Y.-G."/>
            <person name="Hong S.-Y."/>
            <person name="Cho K."/>
            <person name="Sohn K.H."/>
        </authorList>
    </citation>
    <scope>NUCLEOTIDE SEQUENCE</scope>
    <source>
        <strain evidence="1">KR_2_A2</strain>
    </source>
</reference>
<organism evidence="1 2">
    <name type="scientific">Phytophthora infestans</name>
    <name type="common">Potato late blight agent</name>
    <name type="synonym">Botrytis infestans</name>
    <dbReference type="NCBI Taxonomy" id="4787"/>
    <lineage>
        <taxon>Eukaryota</taxon>
        <taxon>Sar</taxon>
        <taxon>Stramenopiles</taxon>
        <taxon>Oomycota</taxon>
        <taxon>Peronosporomycetes</taxon>
        <taxon>Peronosporales</taxon>
        <taxon>Peronosporaceae</taxon>
        <taxon>Phytophthora</taxon>
    </lineage>
</organism>
<evidence type="ECO:0000313" key="2">
    <source>
        <dbReference type="Proteomes" id="UP000704712"/>
    </source>
</evidence>
<comment type="caution">
    <text evidence="1">The sequence shown here is derived from an EMBL/GenBank/DDBJ whole genome shotgun (WGS) entry which is preliminary data.</text>
</comment>
<protein>
    <submittedName>
        <fullName evidence="1">Uncharacterized protein</fullName>
    </submittedName>
</protein>
<dbReference type="AlphaFoldDB" id="A0A8S9UP05"/>